<accession>A0ABU0F1L1</accession>
<organism evidence="1 2">
    <name type="scientific">Amycolatopsis thermophila</name>
    <dbReference type="NCBI Taxonomy" id="206084"/>
    <lineage>
        <taxon>Bacteria</taxon>
        <taxon>Bacillati</taxon>
        <taxon>Actinomycetota</taxon>
        <taxon>Actinomycetes</taxon>
        <taxon>Pseudonocardiales</taxon>
        <taxon>Pseudonocardiaceae</taxon>
        <taxon>Amycolatopsis</taxon>
    </lineage>
</organism>
<protein>
    <recommendedName>
        <fullName evidence="3">ClpX-type ZB domain-containing protein</fullName>
    </recommendedName>
</protein>
<proteinExistence type="predicted"/>
<dbReference type="RefSeq" id="WP_306996116.1">
    <property type="nucleotide sequence ID" value="NZ_JAUSUT010000001.1"/>
</dbReference>
<name>A0ABU0F1L1_9PSEU</name>
<keyword evidence="2" id="KW-1185">Reference proteome</keyword>
<reference evidence="1 2" key="1">
    <citation type="submission" date="2023-07" db="EMBL/GenBank/DDBJ databases">
        <title>Sequencing the genomes of 1000 actinobacteria strains.</title>
        <authorList>
            <person name="Klenk H.-P."/>
        </authorList>
    </citation>
    <scope>NUCLEOTIDE SEQUENCE [LARGE SCALE GENOMIC DNA]</scope>
    <source>
        <strain evidence="1 2">DSM 45805</strain>
    </source>
</reference>
<evidence type="ECO:0000313" key="2">
    <source>
        <dbReference type="Proteomes" id="UP001229651"/>
    </source>
</evidence>
<sequence>MEVILVSVQPEQERVSETGCWCCGGRYPEAELVRLGDHPEVGVCLRCARWLQRRALQRFDELHPSPAALVRSGIQAVRATVIRRGWHRRGALGAVLRWIDRHLP</sequence>
<evidence type="ECO:0000313" key="1">
    <source>
        <dbReference type="EMBL" id="MDQ0381447.1"/>
    </source>
</evidence>
<dbReference type="EMBL" id="JAUSUT010000001">
    <property type="protein sequence ID" value="MDQ0381447.1"/>
    <property type="molecule type" value="Genomic_DNA"/>
</dbReference>
<evidence type="ECO:0008006" key="3">
    <source>
        <dbReference type="Google" id="ProtNLM"/>
    </source>
</evidence>
<gene>
    <name evidence="1" type="ORF">FB470_005441</name>
</gene>
<dbReference type="Proteomes" id="UP001229651">
    <property type="component" value="Unassembled WGS sequence"/>
</dbReference>
<comment type="caution">
    <text evidence="1">The sequence shown here is derived from an EMBL/GenBank/DDBJ whole genome shotgun (WGS) entry which is preliminary data.</text>
</comment>